<keyword evidence="2" id="KW-0285">Flavoprotein</keyword>
<dbReference type="Gene3D" id="3.30.390.30">
    <property type="match status" value="1"/>
</dbReference>
<feature type="domain" description="Reductase C-terminal" evidence="6">
    <location>
        <begin position="340"/>
        <end position="402"/>
    </location>
</feature>
<dbReference type="PRINTS" id="PR00368">
    <property type="entry name" value="FADPNR"/>
</dbReference>
<evidence type="ECO:0000256" key="2">
    <source>
        <dbReference type="ARBA" id="ARBA00022630"/>
    </source>
</evidence>
<name>A0ABU7K769_9ACTN</name>
<dbReference type="PANTHER" id="PTHR43557:SF2">
    <property type="entry name" value="RIESKE DOMAIN-CONTAINING PROTEIN-RELATED"/>
    <property type="match status" value="1"/>
</dbReference>
<dbReference type="RefSeq" id="WP_330091878.1">
    <property type="nucleotide sequence ID" value="NZ_JAUZMY010000010.1"/>
</dbReference>
<evidence type="ECO:0000256" key="3">
    <source>
        <dbReference type="ARBA" id="ARBA00022827"/>
    </source>
</evidence>
<protein>
    <submittedName>
        <fullName evidence="7">FAD-dependent oxidoreductase</fullName>
    </submittedName>
</protein>
<evidence type="ECO:0000256" key="1">
    <source>
        <dbReference type="ARBA" id="ARBA00001974"/>
    </source>
</evidence>
<organism evidence="7 8">
    <name type="scientific">Nocardiopsis codii</name>
    <dbReference type="NCBI Taxonomy" id="3065942"/>
    <lineage>
        <taxon>Bacteria</taxon>
        <taxon>Bacillati</taxon>
        <taxon>Actinomycetota</taxon>
        <taxon>Actinomycetes</taxon>
        <taxon>Streptosporangiales</taxon>
        <taxon>Nocardiopsidaceae</taxon>
        <taxon>Nocardiopsis</taxon>
    </lineage>
</organism>
<evidence type="ECO:0000259" key="5">
    <source>
        <dbReference type="Pfam" id="PF07992"/>
    </source>
</evidence>
<evidence type="ECO:0000259" key="6">
    <source>
        <dbReference type="Pfam" id="PF14759"/>
    </source>
</evidence>
<keyword evidence="4" id="KW-0560">Oxidoreductase</keyword>
<dbReference type="SUPFAM" id="SSF51905">
    <property type="entry name" value="FAD/NAD(P)-binding domain"/>
    <property type="match status" value="2"/>
</dbReference>
<dbReference type="InterPro" id="IPR016156">
    <property type="entry name" value="FAD/NAD-linked_Rdtase_dimer_sf"/>
</dbReference>
<dbReference type="InterPro" id="IPR050446">
    <property type="entry name" value="FAD-oxidoreductase/Apoptosis"/>
</dbReference>
<comment type="caution">
    <text evidence="7">The sequence shown here is derived from an EMBL/GenBank/DDBJ whole genome shotgun (WGS) entry which is preliminary data.</text>
</comment>
<evidence type="ECO:0000313" key="8">
    <source>
        <dbReference type="Proteomes" id="UP001356095"/>
    </source>
</evidence>
<sequence length="417" mass="42806">MRGLQGASGAVVVVGAGLAGLRAATALRERGFGGRITLVGEEPRLPYDRPALSKDLLTGRRTEAENALPLPPDLDARWLLGRTAVGLDRTARRLALDDGSVLDYDGLVIASGASAAPWPGPGSPPAAGTHLLRSLQDARGLLLALGHGVPLLVVGGGFLGGEVATAARTLGVAVTQVHRAPLPLARAAGPVVGGFVAGARALAGVDARPGAAVEGFLGGRVMEGAVLSDGTRVAAGAAVLALGARAATAWLRGSGLRSAPDGSRAVVCDHRRRPLADDGAPVDGIVAVGDAAASPHPYSGDGVPAHLALGHWSEAVDHADTAAATLLGQESGTETAVPSFWSDQFGLRLRSVGLPRLADRTEVHDHDAARGRLEVSFHRGDRLVGALTANRTSRLAAYRDRLREDWSGLDRVDAHHR</sequence>
<dbReference type="Proteomes" id="UP001356095">
    <property type="component" value="Unassembled WGS sequence"/>
</dbReference>
<dbReference type="Gene3D" id="3.50.50.60">
    <property type="entry name" value="FAD/NAD(P)-binding domain"/>
    <property type="match status" value="2"/>
</dbReference>
<keyword evidence="8" id="KW-1185">Reference proteome</keyword>
<dbReference type="InterPro" id="IPR028202">
    <property type="entry name" value="Reductase_C"/>
</dbReference>
<dbReference type="EMBL" id="JAUZMY010000010">
    <property type="protein sequence ID" value="MEE2038090.1"/>
    <property type="molecule type" value="Genomic_DNA"/>
</dbReference>
<feature type="domain" description="FAD/NAD(P)-binding" evidence="5">
    <location>
        <begin position="11"/>
        <end position="318"/>
    </location>
</feature>
<dbReference type="PANTHER" id="PTHR43557">
    <property type="entry name" value="APOPTOSIS-INDUCING FACTOR 1"/>
    <property type="match status" value="1"/>
</dbReference>
<dbReference type="SUPFAM" id="SSF55424">
    <property type="entry name" value="FAD/NAD-linked reductases, dimerisation (C-terminal) domain"/>
    <property type="match status" value="1"/>
</dbReference>
<dbReference type="Pfam" id="PF14759">
    <property type="entry name" value="Reductase_C"/>
    <property type="match status" value="1"/>
</dbReference>
<accession>A0ABU7K769</accession>
<keyword evidence="3" id="KW-0274">FAD</keyword>
<dbReference type="InterPro" id="IPR023753">
    <property type="entry name" value="FAD/NAD-binding_dom"/>
</dbReference>
<comment type="cofactor">
    <cofactor evidence="1">
        <name>FAD</name>
        <dbReference type="ChEBI" id="CHEBI:57692"/>
    </cofactor>
</comment>
<dbReference type="PRINTS" id="PR00411">
    <property type="entry name" value="PNDRDTASEI"/>
</dbReference>
<gene>
    <name evidence="7" type="ORF">Q8791_12775</name>
</gene>
<evidence type="ECO:0000313" key="7">
    <source>
        <dbReference type="EMBL" id="MEE2038090.1"/>
    </source>
</evidence>
<proteinExistence type="predicted"/>
<dbReference type="Pfam" id="PF07992">
    <property type="entry name" value="Pyr_redox_2"/>
    <property type="match status" value="1"/>
</dbReference>
<evidence type="ECO:0000256" key="4">
    <source>
        <dbReference type="ARBA" id="ARBA00023002"/>
    </source>
</evidence>
<reference evidence="7 8" key="1">
    <citation type="submission" date="2023-08" db="EMBL/GenBank/DDBJ databases">
        <authorList>
            <person name="Girao M."/>
            <person name="Carvalho M.F."/>
        </authorList>
    </citation>
    <scope>NUCLEOTIDE SEQUENCE [LARGE SCALE GENOMIC DNA]</scope>
    <source>
        <strain evidence="7 8">CT-R113</strain>
    </source>
</reference>
<dbReference type="InterPro" id="IPR036188">
    <property type="entry name" value="FAD/NAD-bd_sf"/>
</dbReference>